<keyword evidence="21" id="KW-1185">Reference proteome</keyword>
<dbReference type="AlphaFoldDB" id="A0A7M7LVK4"/>
<evidence type="ECO:0000256" key="19">
    <source>
        <dbReference type="SAM" id="Phobius"/>
    </source>
</evidence>
<dbReference type="OMA" id="PEWHEFL"/>
<keyword evidence="6" id="KW-0808">Transferase</keyword>
<dbReference type="GO" id="GO:0047184">
    <property type="term" value="F:1-acylglycerophosphocholine O-acyltransferase activity"/>
    <property type="evidence" value="ECO:0000318"/>
    <property type="project" value="GO_Central"/>
</dbReference>
<dbReference type="GO" id="GO:0006656">
    <property type="term" value="P:phosphatidylcholine biosynthetic process"/>
    <property type="evidence" value="ECO:0000318"/>
    <property type="project" value="GO_Central"/>
</dbReference>
<dbReference type="PANTHER" id="PTHR13906:SF14">
    <property type="entry name" value="LYSOPHOSPHOLIPID ACYLTRANSFERASE 5"/>
    <property type="match status" value="1"/>
</dbReference>
<dbReference type="KEGG" id="spu:580778"/>
<keyword evidence="14" id="KW-0012">Acyltransferase</keyword>
<dbReference type="GO" id="GO:0016020">
    <property type="term" value="C:membrane"/>
    <property type="evidence" value="ECO:0000318"/>
    <property type="project" value="GO_Central"/>
</dbReference>
<keyword evidence="11 19" id="KW-0472">Membrane</keyword>
<feature type="transmembrane region" description="Helical" evidence="19">
    <location>
        <begin position="254"/>
        <end position="272"/>
    </location>
</feature>
<dbReference type="EC" id="2.3.1.23" evidence="16"/>
<comment type="pathway">
    <text evidence="15">Phospholipid metabolism.</text>
</comment>
<evidence type="ECO:0000256" key="8">
    <source>
        <dbReference type="ARBA" id="ARBA00022824"/>
    </source>
</evidence>
<evidence type="ECO:0000256" key="17">
    <source>
        <dbReference type="ARBA" id="ARBA00038923"/>
    </source>
</evidence>
<evidence type="ECO:0000256" key="18">
    <source>
        <dbReference type="ARBA" id="ARBA00039721"/>
    </source>
</evidence>
<keyword evidence="5" id="KW-0444">Lipid biosynthesis</keyword>
<feature type="transmembrane region" description="Helical" evidence="19">
    <location>
        <begin position="449"/>
        <end position="472"/>
    </location>
</feature>
<dbReference type="GO" id="GO:0036152">
    <property type="term" value="P:phosphatidylethanolamine acyl-chain remodeling"/>
    <property type="evidence" value="ECO:0000318"/>
    <property type="project" value="GO_Central"/>
</dbReference>
<proteinExistence type="inferred from homology"/>
<keyword evidence="10" id="KW-0443">Lipid metabolism</keyword>
<keyword evidence="9 19" id="KW-1133">Transmembrane helix</keyword>
<organism evidence="20 21">
    <name type="scientific">Strongylocentrotus purpuratus</name>
    <name type="common">Purple sea urchin</name>
    <dbReference type="NCBI Taxonomy" id="7668"/>
    <lineage>
        <taxon>Eukaryota</taxon>
        <taxon>Metazoa</taxon>
        <taxon>Echinodermata</taxon>
        <taxon>Eleutherozoa</taxon>
        <taxon>Echinozoa</taxon>
        <taxon>Echinoidea</taxon>
        <taxon>Euechinoidea</taxon>
        <taxon>Echinacea</taxon>
        <taxon>Camarodonta</taxon>
        <taxon>Echinidea</taxon>
        <taxon>Strongylocentrotidae</taxon>
        <taxon>Strongylocentrotus</taxon>
    </lineage>
</organism>
<evidence type="ECO:0000313" key="21">
    <source>
        <dbReference type="Proteomes" id="UP000007110"/>
    </source>
</evidence>
<evidence type="ECO:0000256" key="1">
    <source>
        <dbReference type="ARBA" id="ARBA00004141"/>
    </source>
</evidence>
<keyword evidence="13" id="KW-1208">Phospholipid metabolism</keyword>
<evidence type="ECO:0000256" key="10">
    <source>
        <dbReference type="ARBA" id="ARBA00023098"/>
    </source>
</evidence>
<evidence type="ECO:0000256" key="12">
    <source>
        <dbReference type="ARBA" id="ARBA00023209"/>
    </source>
</evidence>
<evidence type="ECO:0000256" key="15">
    <source>
        <dbReference type="ARBA" id="ARBA00025707"/>
    </source>
</evidence>
<dbReference type="GO" id="GO:0030258">
    <property type="term" value="P:lipid modification"/>
    <property type="evidence" value="ECO:0000318"/>
    <property type="project" value="GO_Central"/>
</dbReference>
<dbReference type="GO" id="GO:0071617">
    <property type="term" value="F:lysophospholipid acyltransferase activity"/>
    <property type="evidence" value="ECO:0000318"/>
    <property type="project" value="GO_Central"/>
</dbReference>
<evidence type="ECO:0000256" key="4">
    <source>
        <dbReference type="ARBA" id="ARBA00010323"/>
    </source>
</evidence>
<feature type="transmembrane region" description="Helical" evidence="19">
    <location>
        <begin position="230"/>
        <end position="248"/>
    </location>
</feature>
<evidence type="ECO:0000313" key="20">
    <source>
        <dbReference type="EnsemblMetazoa" id="XP_011662084"/>
    </source>
</evidence>
<comment type="similarity">
    <text evidence="4">Belongs to the membrane-bound acyltransferase family.</text>
</comment>
<dbReference type="InterPro" id="IPR004299">
    <property type="entry name" value="MBOAT_fam"/>
</dbReference>
<evidence type="ECO:0000256" key="9">
    <source>
        <dbReference type="ARBA" id="ARBA00022989"/>
    </source>
</evidence>
<dbReference type="Pfam" id="PF03062">
    <property type="entry name" value="MBOAT"/>
    <property type="match status" value="1"/>
</dbReference>
<dbReference type="EC" id="2.3.1.n6" evidence="17"/>
<evidence type="ECO:0000256" key="5">
    <source>
        <dbReference type="ARBA" id="ARBA00022516"/>
    </source>
</evidence>
<sequence length="483" mass="55808">MAHLGMLKMMEINPISRFFEELSSTIGFPIVDLRFYVSILICYPLGLFSRRYVLHSAPSTQHLFYAAAGLSLAYFNFGLDCLHYIVTIVANFLLLQLLGGTRTSVVASFTYNMGYLLVAYFLKKDEFHMLAWDTPQCIMCLKMIGMTLDVYDGHKPDKQTLNKDQKENYLPRLPSLLEVAGFAFFFAAFMGGPQFSMRQYLYLANQQLLPKGEMENPSNLRPAFKRFMQGLIYLGLTVFCLPIYSQTYLKSDTFMHSSFLSQVLAILLWGIFDRSKYITSWVMAEGSCILTGLGYNGIDKDGESRWDHCQNVNVLNYETSTTFRELIASYNVKTNHWARRHIYQRLRFLGSRPVSQAATLLFLAMWHGPYTGYLHAFIFEFFELLSEETLMEFWRMLGFKPLTSYRVGYMLVFPLLRVLMLLGFAYPFIGFQLLLFADYNPIYAAVHYFGHIIFVILPLIYLLLVKPVYLLIMSKKSQTAKSE</sequence>
<dbReference type="Proteomes" id="UP000007110">
    <property type="component" value="Unassembled WGS sequence"/>
</dbReference>
<dbReference type="GeneID" id="580778"/>
<feature type="transmembrane region" description="Helical" evidence="19">
    <location>
        <begin position="105"/>
        <end position="122"/>
    </location>
</feature>
<dbReference type="OrthoDB" id="5974730at2759"/>
<accession>A0A7M7LVK4</accession>
<reference evidence="21" key="1">
    <citation type="submission" date="2015-02" db="EMBL/GenBank/DDBJ databases">
        <title>Genome sequencing for Strongylocentrotus purpuratus.</title>
        <authorList>
            <person name="Murali S."/>
            <person name="Liu Y."/>
            <person name="Vee V."/>
            <person name="English A."/>
            <person name="Wang M."/>
            <person name="Skinner E."/>
            <person name="Han Y."/>
            <person name="Muzny D.M."/>
            <person name="Worley K.C."/>
            <person name="Gibbs R.A."/>
        </authorList>
    </citation>
    <scope>NUCLEOTIDE SEQUENCE</scope>
</reference>
<keyword evidence="7 19" id="KW-0812">Transmembrane</keyword>
<feature type="transmembrane region" description="Helical" evidence="19">
    <location>
        <begin position="33"/>
        <end position="53"/>
    </location>
</feature>
<dbReference type="InterPro" id="IPR049941">
    <property type="entry name" value="LPLAT_7/PORCN-like"/>
</dbReference>
<protein>
    <recommendedName>
        <fullName evidence="18">Lysophospholipid acyltransferase 5</fullName>
        <ecNumber evidence="16">2.3.1.23</ecNumber>
        <ecNumber evidence="17">2.3.1.n6</ecNumber>
    </recommendedName>
</protein>
<comment type="subcellular location">
    <subcellularLocation>
        <location evidence="2">Endoplasmic reticulum</location>
    </subcellularLocation>
    <subcellularLocation>
        <location evidence="1">Membrane</location>
        <topology evidence="1">Multi-pass membrane protein</topology>
    </subcellularLocation>
</comment>
<reference evidence="20" key="2">
    <citation type="submission" date="2021-01" db="UniProtKB">
        <authorList>
            <consortium name="EnsemblMetazoa"/>
        </authorList>
    </citation>
    <scope>IDENTIFICATION</scope>
</reference>
<dbReference type="PANTHER" id="PTHR13906">
    <property type="entry name" value="PORCUPINE"/>
    <property type="match status" value="1"/>
</dbReference>
<evidence type="ECO:0000256" key="3">
    <source>
        <dbReference type="ARBA" id="ARBA00005074"/>
    </source>
</evidence>
<evidence type="ECO:0000256" key="7">
    <source>
        <dbReference type="ARBA" id="ARBA00022692"/>
    </source>
</evidence>
<feature type="transmembrane region" description="Helical" evidence="19">
    <location>
        <begin position="73"/>
        <end position="98"/>
    </location>
</feature>
<evidence type="ECO:0000256" key="2">
    <source>
        <dbReference type="ARBA" id="ARBA00004240"/>
    </source>
</evidence>
<evidence type="ECO:0000256" key="16">
    <source>
        <dbReference type="ARBA" id="ARBA00026120"/>
    </source>
</evidence>
<keyword evidence="8" id="KW-0256">Endoplasmic reticulum</keyword>
<dbReference type="GO" id="GO:0005783">
    <property type="term" value="C:endoplasmic reticulum"/>
    <property type="evidence" value="ECO:0007669"/>
    <property type="project" value="UniProtKB-SubCell"/>
</dbReference>
<evidence type="ECO:0000256" key="14">
    <source>
        <dbReference type="ARBA" id="ARBA00023315"/>
    </source>
</evidence>
<evidence type="ECO:0000256" key="11">
    <source>
        <dbReference type="ARBA" id="ARBA00023136"/>
    </source>
</evidence>
<feature type="transmembrane region" description="Helical" evidence="19">
    <location>
        <begin position="407"/>
        <end position="429"/>
    </location>
</feature>
<evidence type="ECO:0000256" key="6">
    <source>
        <dbReference type="ARBA" id="ARBA00022679"/>
    </source>
</evidence>
<dbReference type="InParanoid" id="A0A7M7LVK4"/>
<dbReference type="RefSeq" id="XP_011662084.1">
    <property type="nucleotide sequence ID" value="XM_011663782.2"/>
</dbReference>
<name>A0A7M7LVK4_STRPU</name>
<comment type="pathway">
    <text evidence="3">Lipid metabolism; phospholipid metabolism.</text>
</comment>
<keyword evidence="12" id="KW-0594">Phospholipid biosynthesis</keyword>
<dbReference type="EnsemblMetazoa" id="XM_011663782">
    <property type="protein sequence ID" value="XP_011662084"/>
    <property type="gene ID" value="LOC580778"/>
</dbReference>
<evidence type="ECO:0000256" key="13">
    <source>
        <dbReference type="ARBA" id="ARBA00023264"/>
    </source>
</evidence>